<dbReference type="GO" id="GO:0006508">
    <property type="term" value="P:proteolysis"/>
    <property type="evidence" value="ECO:0007669"/>
    <property type="project" value="InterPro"/>
</dbReference>
<evidence type="ECO:0000259" key="4">
    <source>
        <dbReference type="Pfam" id="PF05193"/>
    </source>
</evidence>
<dbReference type="EMBL" id="MFKE01000011">
    <property type="protein sequence ID" value="OGG35629.1"/>
    <property type="molecule type" value="Genomic_DNA"/>
</dbReference>
<evidence type="ECO:0000256" key="2">
    <source>
        <dbReference type="RuleBase" id="RU004447"/>
    </source>
</evidence>
<dbReference type="Gene3D" id="3.30.830.10">
    <property type="entry name" value="Metalloenzyme, LuxS/M16 peptidase-like"/>
    <property type="match status" value="2"/>
</dbReference>
<comment type="caution">
    <text evidence="5">The sequence shown here is derived from an EMBL/GenBank/DDBJ whole genome shotgun (WGS) entry which is preliminary data.</text>
</comment>
<sequence length="427" mass="48484">MSGKPYDKITLKNGVRLMIVPMPGVNSVATSVMVGVGSRYETPEINGISHFLEHMVFKGTKKYPTTEDVNTIERAGGLQNAYTDIDITNYHNKVLSTDWMLALDINRELAVAPLLEQKHVDKERDVIIEEMKRYEDEPAAKVGETFHHMMYPDTRLGMPIIGKEKSLRVIASQELKAYHDRWYTPDRMVVVVAGKPAPHRSDVVTKAEALFGPLKGQSMGDIELVSDRQAAPKVEVVTKPDAQQAHLILGLRAFSRDSEDRFAWNLFNLIMGVSFTSRLFREIREKRGLCYHIRSSGDSWRDVGYWSIYAGVATDKVGEAVRAIMHELSKVLASGVTRDEVKVAKKRLVTMLAFRTEDPEFMGEFYGRQELYNQKLITLPEYIAKIQAVTKMQIDALLPKYIRQETLNLALVWNKPKDEKLSALLRL</sequence>
<evidence type="ECO:0008006" key="7">
    <source>
        <dbReference type="Google" id="ProtNLM"/>
    </source>
</evidence>
<name>A0A1F6BFA2_9BACT</name>
<dbReference type="AlphaFoldDB" id="A0A1F6BFA2"/>
<evidence type="ECO:0000313" key="6">
    <source>
        <dbReference type="Proteomes" id="UP000176186"/>
    </source>
</evidence>
<proteinExistence type="inferred from homology"/>
<feature type="domain" description="Peptidase M16 C-terminal" evidence="4">
    <location>
        <begin position="172"/>
        <end position="348"/>
    </location>
</feature>
<dbReference type="Pfam" id="PF00675">
    <property type="entry name" value="Peptidase_M16"/>
    <property type="match status" value="1"/>
</dbReference>
<dbReference type="InterPro" id="IPR050361">
    <property type="entry name" value="MPP/UQCRC_Complex"/>
</dbReference>
<accession>A0A1F6BFA2</accession>
<evidence type="ECO:0000256" key="1">
    <source>
        <dbReference type="ARBA" id="ARBA00007261"/>
    </source>
</evidence>
<gene>
    <name evidence="5" type="ORF">A2363_05155</name>
</gene>
<dbReference type="InterPro" id="IPR001431">
    <property type="entry name" value="Pept_M16_Zn_BS"/>
</dbReference>
<organism evidence="5 6">
    <name type="scientific">Candidatus Gottesmanbacteria bacterium RIFOXYB1_FULL_47_11</name>
    <dbReference type="NCBI Taxonomy" id="1798401"/>
    <lineage>
        <taxon>Bacteria</taxon>
        <taxon>Candidatus Gottesmaniibacteriota</taxon>
    </lineage>
</organism>
<dbReference type="GO" id="GO:0046872">
    <property type="term" value="F:metal ion binding"/>
    <property type="evidence" value="ECO:0007669"/>
    <property type="project" value="InterPro"/>
</dbReference>
<dbReference type="GO" id="GO:0004222">
    <property type="term" value="F:metalloendopeptidase activity"/>
    <property type="evidence" value="ECO:0007669"/>
    <property type="project" value="InterPro"/>
</dbReference>
<dbReference type="PANTHER" id="PTHR11851">
    <property type="entry name" value="METALLOPROTEASE"/>
    <property type="match status" value="1"/>
</dbReference>
<reference evidence="5 6" key="1">
    <citation type="journal article" date="2016" name="Nat. Commun.">
        <title>Thousands of microbial genomes shed light on interconnected biogeochemical processes in an aquifer system.</title>
        <authorList>
            <person name="Anantharaman K."/>
            <person name="Brown C.T."/>
            <person name="Hug L.A."/>
            <person name="Sharon I."/>
            <person name="Castelle C.J."/>
            <person name="Probst A.J."/>
            <person name="Thomas B.C."/>
            <person name="Singh A."/>
            <person name="Wilkins M.J."/>
            <person name="Karaoz U."/>
            <person name="Brodie E.L."/>
            <person name="Williams K.H."/>
            <person name="Hubbard S.S."/>
            <person name="Banfield J.F."/>
        </authorList>
    </citation>
    <scope>NUCLEOTIDE SEQUENCE [LARGE SCALE GENOMIC DNA]</scope>
</reference>
<dbReference type="Proteomes" id="UP000176186">
    <property type="component" value="Unassembled WGS sequence"/>
</dbReference>
<dbReference type="InterPro" id="IPR011249">
    <property type="entry name" value="Metalloenz_LuxS/M16"/>
</dbReference>
<dbReference type="SUPFAM" id="SSF63411">
    <property type="entry name" value="LuxS/MPP-like metallohydrolase"/>
    <property type="match status" value="2"/>
</dbReference>
<dbReference type="PROSITE" id="PS00143">
    <property type="entry name" value="INSULINASE"/>
    <property type="match status" value="1"/>
</dbReference>
<dbReference type="STRING" id="1798401.A2363_05155"/>
<evidence type="ECO:0000259" key="3">
    <source>
        <dbReference type="Pfam" id="PF00675"/>
    </source>
</evidence>
<evidence type="ECO:0000313" key="5">
    <source>
        <dbReference type="EMBL" id="OGG35629.1"/>
    </source>
</evidence>
<comment type="similarity">
    <text evidence="1 2">Belongs to the peptidase M16 family.</text>
</comment>
<feature type="domain" description="Peptidase M16 N-terminal" evidence="3">
    <location>
        <begin position="26"/>
        <end position="162"/>
    </location>
</feature>
<dbReference type="InterPro" id="IPR007863">
    <property type="entry name" value="Peptidase_M16_C"/>
</dbReference>
<dbReference type="InterPro" id="IPR011765">
    <property type="entry name" value="Pept_M16_N"/>
</dbReference>
<dbReference type="Pfam" id="PF05193">
    <property type="entry name" value="Peptidase_M16_C"/>
    <property type="match status" value="1"/>
</dbReference>
<dbReference type="PANTHER" id="PTHR11851:SF49">
    <property type="entry name" value="MITOCHONDRIAL-PROCESSING PEPTIDASE SUBUNIT ALPHA"/>
    <property type="match status" value="1"/>
</dbReference>
<protein>
    <recommendedName>
        <fullName evidence="7">Peptidase M16</fullName>
    </recommendedName>
</protein>